<dbReference type="Proteomes" id="UP000051643">
    <property type="component" value="Unassembled WGS sequence"/>
</dbReference>
<evidence type="ECO:0000313" key="7">
    <source>
        <dbReference type="Proteomes" id="UP000051643"/>
    </source>
</evidence>
<dbReference type="Gene3D" id="3.40.710.10">
    <property type="entry name" value="DD-peptidase/beta-lactamase superfamily"/>
    <property type="match status" value="1"/>
</dbReference>
<protein>
    <recommendedName>
        <fullName evidence="3">beta-lactamase</fullName>
        <ecNumber evidence="3">3.5.2.6</ecNumber>
    </recommendedName>
</protein>
<dbReference type="OrthoDB" id="9772863at2"/>
<feature type="signal peptide" evidence="4">
    <location>
        <begin position="1"/>
        <end position="18"/>
    </location>
</feature>
<dbReference type="EC" id="3.5.2.6" evidence="3"/>
<keyword evidence="7" id="KW-1185">Reference proteome</keyword>
<dbReference type="InterPro" id="IPR045155">
    <property type="entry name" value="Beta-lactam_cat"/>
</dbReference>
<dbReference type="PANTHER" id="PTHR35333:SF3">
    <property type="entry name" value="BETA-LACTAMASE-TYPE TRANSPEPTIDASE FOLD CONTAINING PROTEIN"/>
    <property type="match status" value="1"/>
</dbReference>
<comment type="similarity">
    <text evidence="2">Belongs to the class-A beta-lactamase family.</text>
</comment>
<keyword evidence="4" id="KW-0732">Signal</keyword>
<dbReference type="InterPro" id="IPR012338">
    <property type="entry name" value="Beta-lactam/transpept-like"/>
</dbReference>
<evidence type="ECO:0000256" key="2">
    <source>
        <dbReference type="ARBA" id="ARBA00009009"/>
    </source>
</evidence>
<name>A0A0Q9ZAZ2_9FLAO</name>
<dbReference type="GO" id="GO:0030655">
    <property type="term" value="P:beta-lactam antibiotic catabolic process"/>
    <property type="evidence" value="ECO:0007669"/>
    <property type="project" value="InterPro"/>
</dbReference>
<gene>
    <name evidence="6" type="ORF">APR42_11900</name>
</gene>
<keyword evidence="6" id="KW-0378">Hydrolase</keyword>
<dbReference type="GO" id="GO:0046677">
    <property type="term" value="P:response to antibiotic"/>
    <property type="evidence" value="ECO:0007669"/>
    <property type="project" value="InterPro"/>
</dbReference>
<evidence type="ECO:0000313" key="6">
    <source>
        <dbReference type="EMBL" id="KRG27202.1"/>
    </source>
</evidence>
<evidence type="ECO:0000256" key="4">
    <source>
        <dbReference type="SAM" id="SignalP"/>
    </source>
</evidence>
<comment type="caution">
    <text evidence="6">The sequence shown here is derived from an EMBL/GenBank/DDBJ whole genome shotgun (WGS) entry which is preliminary data.</text>
</comment>
<feature type="chain" id="PRO_5006389261" description="beta-lactamase" evidence="4">
    <location>
        <begin position="19"/>
        <end position="295"/>
    </location>
</feature>
<dbReference type="AlphaFoldDB" id="A0A0Q9ZAZ2"/>
<evidence type="ECO:0000256" key="3">
    <source>
        <dbReference type="ARBA" id="ARBA00012865"/>
    </source>
</evidence>
<evidence type="ECO:0000256" key="1">
    <source>
        <dbReference type="ARBA" id="ARBA00001526"/>
    </source>
</evidence>
<dbReference type="PANTHER" id="PTHR35333">
    <property type="entry name" value="BETA-LACTAMASE"/>
    <property type="match status" value="1"/>
</dbReference>
<proteinExistence type="inferred from homology"/>
<feature type="domain" description="Beta-lactamase class A catalytic" evidence="5">
    <location>
        <begin position="43"/>
        <end position="267"/>
    </location>
</feature>
<sequence>MKFLPAVFFIFFGFLANAQNSTKELQNKIASIFEENQGEFAIAFKNISEEKDSILINAHENFHAASTMKTPVMIEVFKQASEGKFSLQDSLVIKNEFKSILDGSSYSMELGRDSGEHLYEQIGQKRSIEDLVTDMIIYSSNLATNIIIELVDAKNVNQTMREMGAMDINVLRGVEDMKAYEAGLSNSTTAYDLMLIFEALAKGKAVNAEADKEMLHILQQQKHTDLIPALLPENLKIANKTGWITGVHHDSALIELPDGKKYVLVLLSKNMKDMEAGTKMLSEVSKLIYDHVNNN</sequence>
<accession>A0A0Q9ZAZ2</accession>
<dbReference type="EMBL" id="LKTP01000037">
    <property type="protein sequence ID" value="KRG27202.1"/>
    <property type="molecule type" value="Genomic_DNA"/>
</dbReference>
<dbReference type="InterPro" id="IPR000871">
    <property type="entry name" value="Beta-lactam_class-A"/>
</dbReference>
<evidence type="ECO:0000259" key="5">
    <source>
        <dbReference type="Pfam" id="PF13354"/>
    </source>
</evidence>
<reference evidence="6" key="1">
    <citation type="submission" date="2015-10" db="EMBL/GenBank/DDBJ databases">
        <title>Draft genome sequence of Salegentibacter mishustinae KCTC 12263.</title>
        <authorList>
            <person name="Lin W."/>
            <person name="Zheng Q."/>
        </authorList>
    </citation>
    <scope>NUCLEOTIDE SEQUENCE [LARGE SCALE GENOMIC DNA]</scope>
    <source>
        <strain evidence="6">KCTC 12263</strain>
    </source>
</reference>
<organism evidence="6 7">
    <name type="scientific">Salegentibacter mishustinae</name>
    <dbReference type="NCBI Taxonomy" id="270918"/>
    <lineage>
        <taxon>Bacteria</taxon>
        <taxon>Pseudomonadati</taxon>
        <taxon>Bacteroidota</taxon>
        <taxon>Flavobacteriia</taxon>
        <taxon>Flavobacteriales</taxon>
        <taxon>Flavobacteriaceae</taxon>
        <taxon>Salegentibacter</taxon>
    </lineage>
</organism>
<dbReference type="STRING" id="270918.APR42_11900"/>
<dbReference type="SUPFAM" id="SSF56601">
    <property type="entry name" value="beta-lactamase/transpeptidase-like"/>
    <property type="match status" value="1"/>
</dbReference>
<dbReference type="RefSeq" id="WP_057483096.1">
    <property type="nucleotide sequence ID" value="NZ_BMWR01000007.1"/>
</dbReference>
<dbReference type="GO" id="GO:0008800">
    <property type="term" value="F:beta-lactamase activity"/>
    <property type="evidence" value="ECO:0007669"/>
    <property type="project" value="UniProtKB-EC"/>
</dbReference>
<dbReference type="Pfam" id="PF13354">
    <property type="entry name" value="Beta-lactamase2"/>
    <property type="match status" value="1"/>
</dbReference>
<comment type="catalytic activity">
    <reaction evidence="1">
        <text>a beta-lactam + H2O = a substituted beta-amino acid</text>
        <dbReference type="Rhea" id="RHEA:20401"/>
        <dbReference type="ChEBI" id="CHEBI:15377"/>
        <dbReference type="ChEBI" id="CHEBI:35627"/>
        <dbReference type="ChEBI" id="CHEBI:140347"/>
        <dbReference type="EC" id="3.5.2.6"/>
    </reaction>
</comment>